<evidence type="ECO:0000259" key="2">
    <source>
        <dbReference type="Pfam" id="PF09992"/>
    </source>
</evidence>
<dbReference type="Proteomes" id="UP000611629">
    <property type="component" value="Unassembled WGS sequence"/>
</dbReference>
<feature type="chain" id="PRO_5036731930" evidence="1">
    <location>
        <begin position="25"/>
        <end position="486"/>
    </location>
</feature>
<feature type="signal peptide" evidence="1">
    <location>
        <begin position="1"/>
        <end position="24"/>
    </location>
</feature>
<accession>A0A974BJ19</accession>
<evidence type="ECO:0000256" key="1">
    <source>
        <dbReference type="SAM" id="SignalP"/>
    </source>
</evidence>
<keyword evidence="1" id="KW-0732">Signal</keyword>
<gene>
    <name evidence="3" type="ORF">HZF24_08380</name>
</gene>
<feature type="domain" description="Phosphodiester glycosidase" evidence="2">
    <location>
        <begin position="173"/>
        <end position="342"/>
    </location>
</feature>
<evidence type="ECO:0000313" key="4">
    <source>
        <dbReference type="Proteomes" id="UP000611629"/>
    </source>
</evidence>
<organism evidence="3 4">
    <name type="scientific">Sedimentibacter hydroxybenzoicus DSM 7310</name>
    <dbReference type="NCBI Taxonomy" id="1123245"/>
    <lineage>
        <taxon>Bacteria</taxon>
        <taxon>Bacillati</taxon>
        <taxon>Bacillota</taxon>
        <taxon>Tissierellia</taxon>
        <taxon>Sedimentibacter</taxon>
    </lineage>
</organism>
<keyword evidence="3" id="KW-0378">Hydrolase</keyword>
<evidence type="ECO:0000313" key="3">
    <source>
        <dbReference type="EMBL" id="NYB74159.1"/>
    </source>
</evidence>
<name>A0A974BJ19_SEDHY</name>
<dbReference type="Pfam" id="PF09992">
    <property type="entry name" value="NAGPA"/>
    <property type="match status" value="1"/>
</dbReference>
<reference evidence="3" key="1">
    <citation type="submission" date="2020-07" db="EMBL/GenBank/DDBJ databases">
        <title>Genomic analysis of a strain of Sedimentibacter Hydroxybenzoicus DSM7310.</title>
        <authorList>
            <person name="Ma S."/>
        </authorList>
    </citation>
    <scope>NUCLEOTIDE SEQUENCE</scope>
    <source>
        <strain evidence="3">DSM 7310</strain>
    </source>
</reference>
<dbReference type="EMBL" id="JACBNQ010000007">
    <property type="protein sequence ID" value="NYB74159.1"/>
    <property type="molecule type" value="Genomic_DNA"/>
</dbReference>
<protein>
    <submittedName>
        <fullName evidence="3">Phosphodiester glycosidase family protein</fullName>
    </submittedName>
</protein>
<proteinExistence type="predicted"/>
<keyword evidence="3" id="KW-0326">Glycosidase</keyword>
<keyword evidence="4" id="KW-1185">Reference proteome</keyword>
<comment type="caution">
    <text evidence="3">The sequence shown here is derived from an EMBL/GenBank/DDBJ whole genome shotgun (WGS) entry which is preliminary data.</text>
</comment>
<dbReference type="PANTHER" id="PTHR40446">
    <property type="entry name" value="N-ACETYLGLUCOSAMINE-1-PHOSPHODIESTER ALPHA-N-ACETYLGLUCOSAMINIDASE"/>
    <property type="match status" value="1"/>
</dbReference>
<sequence>MKQLRKIGFLLLMAAIFFTGPVYAAGVYISESINGININHVDIKIENNIKPLVLNAGNQMNTTDSLANMAKNAGAFAAINGTYFEAYGGTPVPWGTLIKNNKVLHISNGGSVVGITSEGRLIVDRLSFEFEGYVNGVYRAIPWRINHHSPEAEAITIFTPEYGTTVNMSDGAKAVVVTNGKVTDIVTWDFNIPDDGFAILYNSSSSYLVDERYKINDEVYYKVKINTTFTNPEDWNDIVCGLGAGPSLIINGVITADGPAEGFADAKININSAGRSFIGAKADGTIIIGNMGSATIANAAEACRSMGLVNAMCLDGGGSIALYYPSYNVNMSGRKINNALAFIEEKEELITAAPTSSPVIIDGKTVTLDVYNINNNNYFKLRDIAMLLNNSKKQFGVEWDASKNAINLITNSQYISIGGELSELKDGNIKIASETKSDIYIDGKTVKLTSYSIDSSSYFKLRDIAEQLNFGVDWNSTTNSIVISTK</sequence>
<dbReference type="InterPro" id="IPR018711">
    <property type="entry name" value="NAGPA"/>
</dbReference>
<dbReference type="PANTHER" id="PTHR40446:SF2">
    <property type="entry name" value="N-ACETYLGLUCOSAMINE-1-PHOSPHODIESTER ALPHA-N-ACETYLGLUCOSAMINIDASE"/>
    <property type="match status" value="1"/>
</dbReference>
<dbReference type="GO" id="GO:0016798">
    <property type="term" value="F:hydrolase activity, acting on glycosyl bonds"/>
    <property type="evidence" value="ECO:0007669"/>
    <property type="project" value="UniProtKB-KW"/>
</dbReference>
<dbReference type="RefSeq" id="WP_179237848.1">
    <property type="nucleotide sequence ID" value="NZ_JACBNQ010000007.1"/>
</dbReference>
<dbReference type="AlphaFoldDB" id="A0A974BJ19"/>